<protein>
    <submittedName>
        <fullName evidence="1">Uncharacterized protein</fullName>
    </submittedName>
</protein>
<feature type="non-terminal residue" evidence="1">
    <location>
        <position position="250"/>
    </location>
</feature>
<name>X0XY21_9ZZZZ</name>
<organism evidence="1">
    <name type="scientific">marine sediment metagenome</name>
    <dbReference type="NCBI Taxonomy" id="412755"/>
    <lineage>
        <taxon>unclassified sequences</taxon>
        <taxon>metagenomes</taxon>
        <taxon>ecological metagenomes</taxon>
    </lineage>
</organism>
<proteinExistence type="predicted"/>
<dbReference type="EMBL" id="BARS01043495">
    <property type="protein sequence ID" value="GAG40087.1"/>
    <property type="molecule type" value="Genomic_DNA"/>
</dbReference>
<feature type="non-terminal residue" evidence="1">
    <location>
        <position position="1"/>
    </location>
</feature>
<reference evidence="1" key="1">
    <citation type="journal article" date="2014" name="Front. Microbiol.">
        <title>High frequency of phylogenetically diverse reductive dehalogenase-homologous genes in deep subseafloor sedimentary metagenomes.</title>
        <authorList>
            <person name="Kawai M."/>
            <person name="Futagami T."/>
            <person name="Toyoda A."/>
            <person name="Takaki Y."/>
            <person name="Nishi S."/>
            <person name="Hori S."/>
            <person name="Arai W."/>
            <person name="Tsubouchi T."/>
            <person name="Morono Y."/>
            <person name="Uchiyama I."/>
            <person name="Ito T."/>
            <person name="Fujiyama A."/>
            <person name="Inagaki F."/>
            <person name="Takami H."/>
        </authorList>
    </citation>
    <scope>NUCLEOTIDE SEQUENCE</scope>
    <source>
        <strain evidence="1">Expedition CK06-06</strain>
    </source>
</reference>
<dbReference type="AlphaFoldDB" id="X0XY21"/>
<accession>X0XY21</accession>
<evidence type="ECO:0000313" key="1">
    <source>
        <dbReference type="EMBL" id="GAG40087.1"/>
    </source>
</evidence>
<gene>
    <name evidence="1" type="ORF">S01H1_65840</name>
</gene>
<comment type="caution">
    <text evidence="1">The sequence shown here is derived from an EMBL/GenBank/DDBJ whole genome shotgun (WGS) entry which is preliminary data.</text>
</comment>
<sequence length="250" mass="26640">YFEDEVSATCELQDVTAVFECGDSGCSCGDDECDGIAQGATIDYCDKGGQTYFQDDCATDSTAVDVNNTCIASGSLQGGDGCTADAGCDGETAGTGNCSAACEHDGDGDGIIDILDKCPSSNQTGDCTEVNGYGCCIAGDGDTIFLQNLTTDNLVTGFLDFEETYDIPIIKWNISIIPSEYNIESAVMCLFYVEGEGECDSDINVSRIANQTWDGDNIGDFENVTHSFLTTFNETDYEKYWCVNVSTLVD</sequence>